<evidence type="ECO:0000256" key="3">
    <source>
        <dbReference type="ARBA" id="ARBA00022630"/>
    </source>
</evidence>
<protein>
    <submittedName>
        <fullName evidence="10">Acyl-CoA dehydrogenase</fullName>
    </submittedName>
</protein>
<proteinExistence type="inferred from homology"/>
<evidence type="ECO:0000259" key="8">
    <source>
        <dbReference type="Pfam" id="PF02771"/>
    </source>
</evidence>
<feature type="domain" description="Acyl-CoA dehydrogenase/oxidase N-terminal" evidence="8">
    <location>
        <begin position="37"/>
        <end position="154"/>
    </location>
</feature>
<evidence type="ECO:0000256" key="2">
    <source>
        <dbReference type="ARBA" id="ARBA00009347"/>
    </source>
</evidence>
<keyword evidence="11" id="KW-1185">Reference proteome</keyword>
<evidence type="ECO:0000256" key="1">
    <source>
        <dbReference type="ARBA" id="ARBA00001974"/>
    </source>
</evidence>
<dbReference type="InterPro" id="IPR052166">
    <property type="entry name" value="Diverse_Acyl-CoA_DH"/>
</dbReference>
<reference evidence="10 11" key="1">
    <citation type="submission" date="2020-04" db="EMBL/GenBank/DDBJ databases">
        <title>Enterovirga sp. isolate from soil.</title>
        <authorList>
            <person name="Chea S."/>
            <person name="Kim D.-U."/>
        </authorList>
    </citation>
    <scope>NUCLEOTIDE SEQUENCE [LARGE SCALE GENOMIC DNA]</scope>
    <source>
        <strain evidence="10 11">DB1703</strain>
    </source>
</reference>
<keyword evidence="5" id="KW-0560">Oxidoreductase</keyword>
<keyword evidence="3 5" id="KW-0285">Flavoprotein</keyword>
<dbReference type="InterPro" id="IPR006091">
    <property type="entry name" value="Acyl-CoA_Oxase/DH_mid-dom"/>
</dbReference>
<dbReference type="GO" id="GO:0050660">
    <property type="term" value="F:flavin adenine dinucleotide binding"/>
    <property type="evidence" value="ECO:0007669"/>
    <property type="project" value="InterPro"/>
</dbReference>
<dbReference type="InterPro" id="IPR013786">
    <property type="entry name" value="AcylCoA_DH/ox_N"/>
</dbReference>
<dbReference type="Pfam" id="PF02770">
    <property type="entry name" value="Acyl-CoA_dh_M"/>
    <property type="match status" value="1"/>
</dbReference>
<dbReference type="Pfam" id="PF02771">
    <property type="entry name" value="Acyl-CoA_dh_N"/>
    <property type="match status" value="1"/>
</dbReference>
<evidence type="ECO:0000256" key="4">
    <source>
        <dbReference type="ARBA" id="ARBA00022827"/>
    </source>
</evidence>
<name>A0A849I9X5_9HYPH</name>
<dbReference type="RefSeq" id="WP_171218335.1">
    <property type="nucleotide sequence ID" value="NZ_JABEPP010000003.1"/>
</dbReference>
<dbReference type="InterPro" id="IPR025878">
    <property type="entry name" value="Acyl-CoA_dh-like_C_dom"/>
</dbReference>
<evidence type="ECO:0000313" key="11">
    <source>
        <dbReference type="Proteomes" id="UP000564885"/>
    </source>
</evidence>
<gene>
    <name evidence="10" type="ORF">HJG44_10510</name>
</gene>
<dbReference type="SUPFAM" id="SSF47203">
    <property type="entry name" value="Acyl-CoA dehydrogenase C-terminal domain-like"/>
    <property type="match status" value="1"/>
</dbReference>
<dbReference type="InterPro" id="IPR009075">
    <property type="entry name" value="AcylCo_DH/oxidase_C"/>
</dbReference>
<comment type="caution">
    <text evidence="10">The sequence shown here is derived from an EMBL/GenBank/DDBJ whole genome shotgun (WGS) entry which is preliminary data.</text>
</comment>
<evidence type="ECO:0000259" key="9">
    <source>
        <dbReference type="Pfam" id="PF12806"/>
    </source>
</evidence>
<organism evidence="10 11">
    <name type="scientific">Enterovirga aerilata</name>
    <dbReference type="NCBI Taxonomy" id="2730920"/>
    <lineage>
        <taxon>Bacteria</taxon>
        <taxon>Pseudomonadati</taxon>
        <taxon>Pseudomonadota</taxon>
        <taxon>Alphaproteobacteria</taxon>
        <taxon>Hyphomicrobiales</taxon>
        <taxon>Methylobacteriaceae</taxon>
        <taxon>Enterovirga</taxon>
    </lineage>
</organism>
<feature type="domain" description="Acetyl-CoA dehydrogenase-like C-terminal" evidence="9">
    <location>
        <begin position="484"/>
        <end position="592"/>
    </location>
</feature>
<dbReference type="Gene3D" id="1.10.540.10">
    <property type="entry name" value="Acyl-CoA dehydrogenase/oxidase, N-terminal domain"/>
    <property type="match status" value="1"/>
</dbReference>
<accession>A0A849I9X5</accession>
<dbReference type="Gene3D" id="2.40.110.10">
    <property type="entry name" value="Butyryl-CoA Dehydrogenase, subunit A, domain 2"/>
    <property type="match status" value="1"/>
</dbReference>
<dbReference type="Proteomes" id="UP000564885">
    <property type="component" value="Unassembled WGS sequence"/>
</dbReference>
<dbReference type="InterPro" id="IPR009100">
    <property type="entry name" value="AcylCoA_DH/oxidase_NM_dom_sf"/>
</dbReference>
<dbReference type="InterPro" id="IPR036250">
    <property type="entry name" value="AcylCo_DH-like_C"/>
</dbReference>
<comment type="cofactor">
    <cofactor evidence="1 5">
        <name>FAD</name>
        <dbReference type="ChEBI" id="CHEBI:57692"/>
    </cofactor>
</comment>
<dbReference type="GO" id="GO:0016627">
    <property type="term" value="F:oxidoreductase activity, acting on the CH-CH group of donors"/>
    <property type="evidence" value="ECO:0007669"/>
    <property type="project" value="InterPro"/>
</dbReference>
<dbReference type="InterPro" id="IPR037069">
    <property type="entry name" value="AcylCoA_DH/ox_N_sf"/>
</dbReference>
<evidence type="ECO:0000313" key="10">
    <source>
        <dbReference type="EMBL" id="NNM72807.1"/>
    </source>
</evidence>
<dbReference type="Pfam" id="PF00441">
    <property type="entry name" value="Acyl-CoA_dh_1"/>
    <property type="match status" value="1"/>
</dbReference>
<sequence>MDFIDQRELTFLLYDWLGVEELTKAPRFAEHSRETFDAVLETSRKLARELFAPHYKKSDREEPVFQDGSAKVLPEIGEALKAFAEAGLFAGSFDEAHGGLQLPQVIHSAAMSQFFAANIATSAYAMLTTANARLLTTFGTPAQIEAFARPQIEGRWFGTMCLSEPDAGSSLADISTKAVPDGRSSLGMRYRLFGRKMWISGGEHEMTENIVHLVLAKTPGPDGRTLPGTKGISLFAVPKRLVRPDGPLGDRNDIALAGLNHKMGYRGTTNCLLNFGEGERFRPEGKAGAVGYLVGQPGDGLPIMFHMMNEARIAVGLGAAALGCRGYRHALDYARTRRQGRLPGAKDPAAAPVPIIEHADVKRMLLAQKCYAEGALALVLYCAKLVDEQAVAQGERREEVERLLGLLTPVAKSWPSEFCLEANDLAIQVHGGYGYTREFDVEQVYRDNRLNPIHEGTTGIQALDLLGRKILREKGRSFREFLRLVDGTASRAACHADLEDHAAKLRSFWSEIDGTIAVLSELPTGEALDDSWAFLPAFGHGVLAWMLLDQAVLLAGSSRPDIEPSFAAAKLWALRYFYEVELPRARQHLAYVGRRTGLLSGEIPTAVL</sequence>
<keyword evidence="4 5" id="KW-0274">FAD</keyword>
<dbReference type="AlphaFoldDB" id="A0A849I9X5"/>
<feature type="domain" description="Acyl-CoA oxidase/dehydrogenase middle" evidence="7">
    <location>
        <begin position="160"/>
        <end position="275"/>
    </location>
</feature>
<dbReference type="PANTHER" id="PTHR42803:SF3">
    <property type="entry name" value="ACYL-COA DEHYDROGENASE-RELATED"/>
    <property type="match status" value="1"/>
</dbReference>
<dbReference type="SUPFAM" id="SSF56645">
    <property type="entry name" value="Acyl-CoA dehydrogenase NM domain-like"/>
    <property type="match status" value="1"/>
</dbReference>
<dbReference type="Gene3D" id="1.20.140.10">
    <property type="entry name" value="Butyryl-CoA Dehydrogenase, subunit A, domain 3"/>
    <property type="match status" value="1"/>
</dbReference>
<dbReference type="InterPro" id="IPR046373">
    <property type="entry name" value="Acyl-CoA_Oxase/DH_mid-dom_sf"/>
</dbReference>
<dbReference type="Pfam" id="PF12806">
    <property type="entry name" value="Acyl-CoA_dh_C"/>
    <property type="match status" value="1"/>
</dbReference>
<evidence type="ECO:0000259" key="6">
    <source>
        <dbReference type="Pfam" id="PF00441"/>
    </source>
</evidence>
<feature type="domain" description="Acyl-CoA dehydrogenase/oxidase C-terminal" evidence="6">
    <location>
        <begin position="298"/>
        <end position="464"/>
    </location>
</feature>
<evidence type="ECO:0000256" key="5">
    <source>
        <dbReference type="RuleBase" id="RU362125"/>
    </source>
</evidence>
<dbReference type="EMBL" id="JABEPP010000003">
    <property type="protein sequence ID" value="NNM72807.1"/>
    <property type="molecule type" value="Genomic_DNA"/>
</dbReference>
<evidence type="ECO:0000259" key="7">
    <source>
        <dbReference type="Pfam" id="PF02770"/>
    </source>
</evidence>
<comment type="similarity">
    <text evidence="2 5">Belongs to the acyl-CoA dehydrogenase family.</text>
</comment>
<dbReference type="PANTHER" id="PTHR42803">
    <property type="entry name" value="ACYL-COA DEHYDROGENASE"/>
    <property type="match status" value="1"/>
</dbReference>